<gene>
    <name evidence="1" type="ORF">AaeL_AAEL002659</name>
</gene>
<dbReference type="EMBL" id="CH477248">
    <property type="protein sequence ID" value="EAT46117.1"/>
    <property type="molecule type" value="Genomic_DNA"/>
</dbReference>
<dbReference type="VEuPathDB" id="VectorBase:AAEL019950"/>
<organism evidence="1 2">
    <name type="scientific">Aedes aegypti</name>
    <name type="common">Yellowfever mosquito</name>
    <name type="synonym">Culex aegypti</name>
    <dbReference type="NCBI Taxonomy" id="7159"/>
    <lineage>
        <taxon>Eukaryota</taxon>
        <taxon>Metazoa</taxon>
        <taxon>Ecdysozoa</taxon>
        <taxon>Arthropoda</taxon>
        <taxon>Hexapoda</taxon>
        <taxon>Insecta</taxon>
        <taxon>Pterygota</taxon>
        <taxon>Neoptera</taxon>
        <taxon>Endopterygota</taxon>
        <taxon>Diptera</taxon>
        <taxon>Nematocera</taxon>
        <taxon>Culicoidea</taxon>
        <taxon>Culicidae</taxon>
        <taxon>Culicinae</taxon>
        <taxon>Aedini</taxon>
        <taxon>Aedes</taxon>
        <taxon>Stegomyia</taxon>
    </lineage>
</organism>
<name>Q17HJ0_AEDAE</name>
<evidence type="ECO:0000313" key="1">
    <source>
        <dbReference type="EMBL" id="EAT46117.1"/>
    </source>
</evidence>
<evidence type="ECO:0000313" key="2">
    <source>
        <dbReference type="Proteomes" id="UP000682892"/>
    </source>
</evidence>
<reference evidence="1" key="2">
    <citation type="journal article" date="2007" name="Science">
        <title>Genome sequence of Aedes aegypti, a major arbovirus vector.</title>
        <authorList>
            <person name="Nene V."/>
            <person name="Wortman J.R."/>
            <person name="Lawson D."/>
            <person name="Haas B."/>
            <person name="Kodira C."/>
            <person name="Tu Z.J."/>
            <person name="Loftus B."/>
            <person name="Xi Z."/>
            <person name="Megy K."/>
            <person name="Grabherr M."/>
            <person name="Ren Q."/>
            <person name="Zdobnov E.M."/>
            <person name="Lobo N.F."/>
            <person name="Campbell K.S."/>
            <person name="Brown S.E."/>
            <person name="Bonaldo M.F."/>
            <person name="Zhu J."/>
            <person name="Sinkins S.P."/>
            <person name="Hogenkamp D.G."/>
            <person name="Amedeo P."/>
            <person name="Arensburger P."/>
            <person name="Atkinson P.W."/>
            <person name="Bidwell S."/>
            <person name="Biedler J."/>
            <person name="Birney E."/>
            <person name="Bruggner R.V."/>
            <person name="Costas J."/>
            <person name="Coy M.R."/>
            <person name="Crabtree J."/>
            <person name="Crawford M."/>
            <person name="Debruyn B."/>
            <person name="Decaprio D."/>
            <person name="Eiglmeier K."/>
            <person name="Eisenstadt E."/>
            <person name="El-Dorry H."/>
            <person name="Gelbart W.M."/>
            <person name="Gomes S.L."/>
            <person name="Hammond M."/>
            <person name="Hannick L.I."/>
            <person name="Hogan J.R."/>
            <person name="Holmes M.H."/>
            <person name="Jaffe D."/>
            <person name="Johnston J.S."/>
            <person name="Kennedy R.C."/>
            <person name="Koo H."/>
            <person name="Kravitz S."/>
            <person name="Kriventseva E.V."/>
            <person name="Kulp D."/>
            <person name="Labutti K."/>
            <person name="Lee E."/>
            <person name="Li S."/>
            <person name="Lovin D.D."/>
            <person name="Mao C."/>
            <person name="Mauceli E."/>
            <person name="Menck C.F."/>
            <person name="Miller J.R."/>
            <person name="Montgomery P."/>
            <person name="Mori A."/>
            <person name="Nascimento A.L."/>
            <person name="Naveira H.F."/>
            <person name="Nusbaum C."/>
            <person name="O'leary S."/>
            <person name="Orvis J."/>
            <person name="Pertea M."/>
            <person name="Quesneville H."/>
            <person name="Reidenbach K.R."/>
            <person name="Rogers Y.H."/>
            <person name="Roth C.W."/>
            <person name="Schneider J.R."/>
            <person name="Schatz M."/>
            <person name="Shumway M."/>
            <person name="Stanke M."/>
            <person name="Stinson E.O."/>
            <person name="Tubio J.M."/>
            <person name="Vanzee J.P."/>
            <person name="Verjovski-Almeida S."/>
            <person name="Werner D."/>
            <person name="White O."/>
            <person name="Wyder S."/>
            <person name="Zeng Q."/>
            <person name="Zhao Q."/>
            <person name="Zhao Y."/>
            <person name="Hill C.A."/>
            <person name="Raikhel A.S."/>
            <person name="Soares M.B."/>
            <person name="Knudson D.L."/>
            <person name="Lee N.H."/>
            <person name="Galagan J."/>
            <person name="Salzberg S.L."/>
            <person name="Paulsen I.T."/>
            <person name="Dimopoulos G."/>
            <person name="Collins F.H."/>
            <person name="Birren B."/>
            <person name="Fraser-Liggett C.M."/>
            <person name="Severson D.W."/>
        </authorList>
    </citation>
    <scope>NUCLEOTIDE SEQUENCE [LARGE SCALE GENOMIC DNA]</scope>
    <source>
        <strain evidence="1">Liverpool</strain>
    </source>
</reference>
<accession>Q17HJ0</accession>
<protein>
    <submittedName>
        <fullName evidence="1">AAEL002659-PA</fullName>
    </submittedName>
</protein>
<proteinExistence type="predicted"/>
<reference evidence="1" key="1">
    <citation type="submission" date="2005-10" db="EMBL/GenBank/DDBJ databases">
        <authorList>
            <person name="Loftus B.J."/>
            <person name="Nene V.M."/>
            <person name="Hannick L.I."/>
            <person name="Bidwell S."/>
            <person name="Haas B."/>
            <person name="Amedeo P."/>
            <person name="Orvis J."/>
            <person name="Wortman J.R."/>
            <person name="White O.R."/>
            <person name="Salzberg S."/>
            <person name="Shumway M."/>
            <person name="Koo H."/>
            <person name="Zhao Y."/>
            <person name="Holmes M."/>
            <person name="Miller J."/>
            <person name="Schatz M."/>
            <person name="Pop M."/>
            <person name="Pai G."/>
            <person name="Utterback T."/>
            <person name="Rogers Y.-H."/>
            <person name="Kravitz S."/>
            <person name="Fraser C.M."/>
        </authorList>
    </citation>
    <scope>NUCLEOTIDE SEQUENCE</scope>
    <source>
        <strain evidence="1">Liverpool</strain>
    </source>
</reference>
<sequence>MLCCFIPGPRSTTAPLIQNYSRMNSAELYAEAYPDRSTYGELPRRHHPNNKV</sequence>
<reference evidence="1" key="3">
    <citation type="submission" date="2012-09" db="EMBL/GenBank/DDBJ databases">
        <authorList>
            <consortium name="VectorBase"/>
        </authorList>
    </citation>
    <scope>NUCLEOTIDE SEQUENCE</scope>
    <source>
        <strain evidence="1">Liverpool</strain>
    </source>
</reference>
<dbReference type="AlphaFoldDB" id="Q17HJ0"/>
<dbReference type="PaxDb" id="7159-AAEL002659-PA"/>
<dbReference type="Proteomes" id="UP000682892">
    <property type="component" value="Chromosome 2"/>
</dbReference>
<dbReference type="HOGENOM" id="CLU_3089089_0_0_1"/>